<proteinExistence type="predicted"/>
<feature type="transmembrane region" description="Helical" evidence="1">
    <location>
        <begin position="130"/>
        <end position="148"/>
    </location>
</feature>
<organism evidence="2 3">
    <name type="scientific">Enterobacter hormaechei</name>
    <dbReference type="NCBI Taxonomy" id="158836"/>
    <lineage>
        <taxon>Bacteria</taxon>
        <taxon>Pseudomonadati</taxon>
        <taxon>Pseudomonadota</taxon>
        <taxon>Gammaproteobacteria</taxon>
        <taxon>Enterobacterales</taxon>
        <taxon>Enterobacteriaceae</taxon>
        <taxon>Enterobacter</taxon>
        <taxon>Enterobacter cloacae complex</taxon>
    </lineage>
</organism>
<dbReference type="Pfam" id="PF09997">
    <property type="entry name" value="DUF2238"/>
    <property type="match status" value="1"/>
</dbReference>
<sequence length="236" mass="26434">MVGFLLFCIRYALNFPFCQVIVIFSPDNENDMTLSALKVGSLLLLLILFYTGLFTSDRITWLMEVTPVIIIIPLLLATHRRYPLTPLLYTLVFFHAIILMVGGMYTYAKVPVGFEVQEMLGLSRNPYDKLGHFFQGLVPALAAREILLRGGYVRGHKMTGFLVCCVALAISATYELIEWWAALAMGQGADDFLGTQGDPWDTQSDMFCALLGALTTVLILGRFHQRQLLRLNVCQG</sequence>
<gene>
    <name evidence="2" type="primary">yjdF</name>
    <name evidence="2" type="ORF">SAMEA2273352_04965</name>
</gene>
<feature type="transmembrane region" description="Helical" evidence="1">
    <location>
        <begin position="6"/>
        <end position="24"/>
    </location>
</feature>
<feature type="transmembrane region" description="Helical" evidence="1">
    <location>
        <begin position="88"/>
        <end position="110"/>
    </location>
</feature>
<dbReference type="AlphaFoldDB" id="A0A822XB68"/>
<keyword evidence="1" id="KW-0812">Transmembrane</keyword>
<feature type="transmembrane region" description="Helical" evidence="1">
    <location>
        <begin position="202"/>
        <end position="221"/>
    </location>
</feature>
<dbReference type="NCBIfam" id="NF007369">
    <property type="entry name" value="PRK09867.1"/>
    <property type="match status" value="1"/>
</dbReference>
<accession>A0A822XB68</accession>
<evidence type="ECO:0000313" key="2">
    <source>
        <dbReference type="EMBL" id="CZY43610.1"/>
    </source>
</evidence>
<evidence type="ECO:0000256" key="1">
    <source>
        <dbReference type="SAM" id="Phobius"/>
    </source>
</evidence>
<keyword evidence="1" id="KW-1133">Transmembrane helix</keyword>
<keyword evidence="1" id="KW-0472">Membrane</keyword>
<feature type="transmembrane region" description="Helical" evidence="1">
    <location>
        <begin position="160"/>
        <end position="182"/>
    </location>
</feature>
<name>A0A822XB68_9ENTR</name>
<protein>
    <submittedName>
        <fullName evidence="2">Predicted membrane protein</fullName>
    </submittedName>
</protein>
<feature type="transmembrane region" description="Helical" evidence="1">
    <location>
        <begin position="36"/>
        <end position="53"/>
    </location>
</feature>
<dbReference type="PIRSF" id="PIRSF020606">
    <property type="entry name" value="UCP020606"/>
    <property type="match status" value="1"/>
</dbReference>
<feature type="transmembrane region" description="Helical" evidence="1">
    <location>
        <begin position="59"/>
        <end position="76"/>
    </location>
</feature>
<dbReference type="Proteomes" id="UP000076205">
    <property type="component" value="Unassembled WGS sequence"/>
</dbReference>
<reference evidence="2 3" key="1">
    <citation type="submission" date="2016-03" db="EMBL/GenBank/DDBJ databases">
        <authorList>
            <consortium name="Pathogen Informatics"/>
        </authorList>
    </citation>
    <scope>NUCLEOTIDE SEQUENCE [LARGE SCALE GENOMIC DNA]</scope>
    <source>
        <strain evidence="3">e1424</strain>
    </source>
</reference>
<evidence type="ECO:0000313" key="3">
    <source>
        <dbReference type="Proteomes" id="UP000076205"/>
    </source>
</evidence>
<dbReference type="InterPro" id="IPR014509">
    <property type="entry name" value="YjdF-like"/>
</dbReference>
<dbReference type="EMBL" id="FJYW01000022">
    <property type="protein sequence ID" value="CZY43610.1"/>
    <property type="molecule type" value="Genomic_DNA"/>
</dbReference>
<dbReference type="InterPro" id="IPR058534">
    <property type="entry name" value="YjdF"/>
</dbReference>
<comment type="caution">
    <text evidence="2">The sequence shown here is derived from an EMBL/GenBank/DDBJ whole genome shotgun (WGS) entry which is preliminary data.</text>
</comment>